<dbReference type="InterPro" id="IPR012823">
    <property type="entry name" value="Flagell_FliJ"/>
</dbReference>
<protein>
    <recommendedName>
        <fullName evidence="11">Flagellar FliJ protein</fullName>
    </recommendedName>
</protein>
<evidence type="ECO:0000256" key="1">
    <source>
        <dbReference type="ARBA" id="ARBA00004413"/>
    </source>
</evidence>
<dbReference type="InterPro" id="IPR052570">
    <property type="entry name" value="FliJ"/>
</dbReference>
<dbReference type="PANTHER" id="PTHR38786:SF1">
    <property type="entry name" value="FLAGELLAR FLIJ PROTEIN"/>
    <property type="match status" value="1"/>
</dbReference>
<dbReference type="GO" id="GO:0006935">
    <property type="term" value="P:chemotaxis"/>
    <property type="evidence" value="ECO:0007669"/>
    <property type="project" value="UniProtKB-KW"/>
</dbReference>
<evidence type="ECO:0000256" key="5">
    <source>
        <dbReference type="ARBA" id="ARBA00022795"/>
    </source>
</evidence>
<dbReference type="AlphaFoldDB" id="A0A0F9QEG7"/>
<evidence type="ECO:0000256" key="4">
    <source>
        <dbReference type="ARBA" id="ARBA00022500"/>
    </source>
</evidence>
<evidence type="ECO:0000256" key="8">
    <source>
        <dbReference type="ARBA" id="ARBA00023225"/>
    </source>
</evidence>
<dbReference type="InterPro" id="IPR053716">
    <property type="entry name" value="Flag_assembly_chemotaxis_eff"/>
</dbReference>
<dbReference type="GO" id="GO:0005886">
    <property type="term" value="C:plasma membrane"/>
    <property type="evidence" value="ECO:0007669"/>
    <property type="project" value="UniProtKB-SubCell"/>
</dbReference>
<dbReference type="NCBIfam" id="TIGR02473">
    <property type="entry name" value="flagell_FliJ"/>
    <property type="match status" value="1"/>
</dbReference>
<sequence>MKRSKRLSPVVLIAAKDTEAALIKVGSANAAWLADKEQLDDLNRYRAEYLDRFRRGDTLVMSAQKVLELRSFLVHLDQAIEAQTQQVKTRSATLARHRLVWQQARSKEQAMQSLIDRYQDEEFKQEARQEQLDNDERNTSQWVRRRR</sequence>
<evidence type="ECO:0000256" key="3">
    <source>
        <dbReference type="ARBA" id="ARBA00022475"/>
    </source>
</evidence>
<keyword evidence="8" id="KW-1006">Bacterial flagellum protein export</keyword>
<comment type="caution">
    <text evidence="10">The sequence shown here is derived from an EMBL/GenBank/DDBJ whole genome shotgun (WGS) entry which is preliminary data.</text>
</comment>
<dbReference type="GO" id="GO:0071973">
    <property type="term" value="P:bacterial-type flagellum-dependent cell motility"/>
    <property type="evidence" value="ECO:0007669"/>
    <property type="project" value="InterPro"/>
</dbReference>
<evidence type="ECO:0000313" key="10">
    <source>
        <dbReference type="EMBL" id="KKN42440.1"/>
    </source>
</evidence>
<feature type="region of interest" description="Disordered" evidence="9">
    <location>
        <begin position="125"/>
        <end position="147"/>
    </location>
</feature>
<comment type="subcellular location">
    <subcellularLocation>
        <location evidence="1">Cell membrane</location>
        <topology evidence="1">Peripheral membrane protein</topology>
        <orientation evidence="1">Cytoplasmic side</orientation>
    </subcellularLocation>
</comment>
<evidence type="ECO:0000256" key="6">
    <source>
        <dbReference type="ARBA" id="ARBA00022927"/>
    </source>
</evidence>
<evidence type="ECO:0000256" key="7">
    <source>
        <dbReference type="ARBA" id="ARBA00023136"/>
    </source>
</evidence>
<name>A0A0F9QEG7_9ZZZZ</name>
<dbReference type="Pfam" id="PF02050">
    <property type="entry name" value="FliJ"/>
    <property type="match status" value="1"/>
</dbReference>
<dbReference type="PANTHER" id="PTHR38786">
    <property type="entry name" value="FLAGELLAR FLIJ PROTEIN"/>
    <property type="match status" value="1"/>
</dbReference>
<evidence type="ECO:0000256" key="2">
    <source>
        <dbReference type="ARBA" id="ARBA00022448"/>
    </source>
</evidence>
<dbReference type="GO" id="GO:0015031">
    <property type="term" value="P:protein transport"/>
    <property type="evidence" value="ECO:0007669"/>
    <property type="project" value="UniProtKB-KW"/>
</dbReference>
<feature type="compositionally biased region" description="Basic and acidic residues" evidence="9">
    <location>
        <begin position="125"/>
        <end position="138"/>
    </location>
</feature>
<keyword evidence="5" id="KW-1005">Bacterial flagellum biogenesis</keyword>
<keyword evidence="3" id="KW-1003">Cell membrane</keyword>
<gene>
    <name evidence="10" type="ORF">LCGC14_0713220</name>
</gene>
<keyword evidence="7" id="KW-0472">Membrane</keyword>
<reference evidence="10" key="1">
    <citation type="journal article" date="2015" name="Nature">
        <title>Complex archaea that bridge the gap between prokaryotes and eukaryotes.</title>
        <authorList>
            <person name="Spang A."/>
            <person name="Saw J.H."/>
            <person name="Jorgensen S.L."/>
            <person name="Zaremba-Niedzwiedzka K."/>
            <person name="Martijn J."/>
            <person name="Lind A.E."/>
            <person name="van Eijk R."/>
            <person name="Schleper C."/>
            <person name="Guy L."/>
            <person name="Ettema T.J."/>
        </authorList>
    </citation>
    <scope>NUCLEOTIDE SEQUENCE</scope>
</reference>
<evidence type="ECO:0008006" key="11">
    <source>
        <dbReference type="Google" id="ProtNLM"/>
    </source>
</evidence>
<dbReference type="GO" id="GO:0044781">
    <property type="term" value="P:bacterial-type flagellum organization"/>
    <property type="evidence" value="ECO:0007669"/>
    <property type="project" value="UniProtKB-KW"/>
</dbReference>
<keyword evidence="4" id="KW-0145">Chemotaxis</keyword>
<dbReference type="Gene3D" id="1.10.287.1700">
    <property type="match status" value="1"/>
</dbReference>
<organism evidence="10">
    <name type="scientific">marine sediment metagenome</name>
    <dbReference type="NCBI Taxonomy" id="412755"/>
    <lineage>
        <taxon>unclassified sequences</taxon>
        <taxon>metagenomes</taxon>
        <taxon>ecological metagenomes</taxon>
    </lineage>
</organism>
<keyword evidence="2" id="KW-0813">Transport</keyword>
<evidence type="ECO:0000256" key="9">
    <source>
        <dbReference type="SAM" id="MobiDB-lite"/>
    </source>
</evidence>
<dbReference type="EMBL" id="LAZR01001580">
    <property type="protein sequence ID" value="KKN42440.1"/>
    <property type="molecule type" value="Genomic_DNA"/>
</dbReference>
<keyword evidence="6" id="KW-0653">Protein transport</keyword>
<proteinExistence type="predicted"/>
<accession>A0A0F9QEG7</accession>
<dbReference type="GO" id="GO:0009288">
    <property type="term" value="C:bacterial-type flagellum"/>
    <property type="evidence" value="ECO:0007669"/>
    <property type="project" value="InterPro"/>
</dbReference>